<proteinExistence type="predicted"/>
<evidence type="ECO:0000256" key="1">
    <source>
        <dbReference type="ARBA" id="ARBA00023015"/>
    </source>
</evidence>
<dbReference type="Gene3D" id="1.10.10.10">
    <property type="entry name" value="Winged helix-like DNA-binding domain superfamily/Winged helix DNA-binding domain"/>
    <property type="match status" value="1"/>
</dbReference>
<dbReference type="PROSITE" id="PS51000">
    <property type="entry name" value="HTH_DEOR_2"/>
    <property type="match status" value="1"/>
</dbReference>
<name>A0A2T6AR25_9RHOB</name>
<evidence type="ECO:0000256" key="3">
    <source>
        <dbReference type="SAM" id="MobiDB-lite"/>
    </source>
</evidence>
<gene>
    <name evidence="5" type="ORF">C8N44_11746</name>
</gene>
<keyword evidence="6" id="KW-1185">Reference proteome</keyword>
<reference evidence="5 6" key="1">
    <citation type="submission" date="2018-04" db="EMBL/GenBank/DDBJ databases">
        <title>Genomic Encyclopedia of Archaeal and Bacterial Type Strains, Phase II (KMG-II): from individual species to whole genera.</title>
        <authorList>
            <person name="Goeker M."/>
        </authorList>
    </citation>
    <scope>NUCLEOTIDE SEQUENCE [LARGE SCALE GENOMIC DNA]</scope>
    <source>
        <strain evidence="5 6">DSM 29329</strain>
    </source>
</reference>
<organism evidence="5 6">
    <name type="scientific">Allosediminivita pacifica</name>
    <dbReference type="NCBI Taxonomy" id="1267769"/>
    <lineage>
        <taxon>Bacteria</taxon>
        <taxon>Pseudomonadati</taxon>
        <taxon>Pseudomonadota</taxon>
        <taxon>Alphaproteobacteria</taxon>
        <taxon>Rhodobacterales</taxon>
        <taxon>Paracoccaceae</taxon>
        <taxon>Allosediminivita</taxon>
    </lineage>
</organism>
<dbReference type="InterPro" id="IPR001034">
    <property type="entry name" value="DeoR_HTH"/>
</dbReference>
<dbReference type="SMART" id="SM00420">
    <property type="entry name" value="HTH_DEOR"/>
    <property type="match status" value="1"/>
</dbReference>
<dbReference type="PRINTS" id="PR00037">
    <property type="entry name" value="HTHLACR"/>
</dbReference>
<dbReference type="InterPro" id="IPR050313">
    <property type="entry name" value="Carb_Metab_HTH_regulators"/>
</dbReference>
<dbReference type="EMBL" id="QBKN01000017">
    <property type="protein sequence ID" value="PTX46263.1"/>
    <property type="molecule type" value="Genomic_DNA"/>
</dbReference>
<sequence>MRKPEDAANEEMLPAERRQHLIEWFKQNQAGSGQDLARMFGISVSTIRRDLDLLASEGLVRRTHGGAVAIRSRATYEPSTDLSERTAVEEKHAIVGEALKLIEPNLSLLIDTGAVICHRLADRIAELEYPLTVITNDLYVAKQLTYRDNITLIVPGGACRVGSFSLLGEPGLSFLRDIHCDIFFMSAAAIDETGASETNLELGHMKRAMAEAASEVVLLADSSRFMSCALHRTVPIGSIDRVITDTGLLEEDRAKFPPHKPGFKVVDSSGDTPEEWAPTQGRERATS</sequence>
<evidence type="ECO:0000313" key="5">
    <source>
        <dbReference type="EMBL" id="PTX46263.1"/>
    </source>
</evidence>
<evidence type="ECO:0000256" key="2">
    <source>
        <dbReference type="ARBA" id="ARBA00023163"/>
    </source>
</evidence>
<dbReference type="PANTHER" id="PTHR30363">
    <property type="entry name" value="HTH-TYPE TRANSCRIPTIONAL REGULATOR SRLR-RELATED"/>
    <property type="match status" value="1"/>
</dbReference>
<feature type="domain" description="HTH deoR-type" evidence="4">
    <location>
        <begin position="14"/>
        <end position="69"/>
    </location>
</feature>
<evidence type="ECO:0000313" key="6">
    <source>
        <dbReference type="Proteomes" id="UP000244069"/>
    </source>
</evidence>
<dbReference type="AlphaFoldDB" id="A0A2T6AR25"/>
<dbReference type="Proteomes" id="UP000244069">
    <property type="component" value="Unassembled WGS sequence"/>
</dbReference>
<comment type="caution">
    <text evidence="5">The sequence shown here is derived from an EMBL/GenBank/DDBJ whole genome shotgun (WGS) entry which is preliminary data.</text>
</comment>
<keyword evidence="1" id="KW-0805">Transcription regulation</keyword>
<dbReference type="SUPFAM" id="SSF46785">
    <property type="entry name" value="Winged helix' DNA-binding domain"/>
    <property type="match status" value="1"/>
</dbReference>
<dbReference type="InterPro" id="IPR014036">
    <property type="entry name" value="DeoR-like_C"/>
</dbReference>
<dbReference type="GO" id="GO:0003700">
    <property type="term" value="F:DNA-binding transcription factor activity"/>
    <property type="evidence" value="ECO:0007669"/>
    <property type="project" value="InterPro"/>
</dbReference>
<dbReference type="InterPro" id="IPR036390">
    <property type="entry name" value="WH_DNA-bd_sf"/>
</dbReference>
<dbReference type="PANTHER" id="PTHR30363:SF44">
    <property type="entry name" value="AGA OPERON TRANSCRIPTIONAL REPRESSOR-RELATED"/>
    <property type="match status" value="1"/>
</dbReference>
<dbReference type="SUPFAM" id="SSF100950">
    <property type="entry name" value="NagB/RpiA/CoA transferase-like"/>
    <property type="match status" value="1"/>
</dbReference>
<dbReference type="Pfam" id="PF08220">
    <property type="entry name" value="HTH_DeoR"/>
    <property type="match status" value="1"/>
</dbReference>
<dbReference type="SMART" id="SM01134">
    <property type="entry name" value="DeoRC"/>
    <property type="match status" value="1"/>
</dbReference>
<accession>A0A2T6AR25</accession>
<evidence type="ECO:0000259" key="4">
    <source>
        <dbReference type="PROSITE" id="PS51000"/>
    </source>
</evidence>
<protein>
    <submittedName>
        <fullName evidence="5">DeoR family transcriptional regulator</fullName>
    </submittedName>
</protein>
<feature type="region of interest" description="Disordered" evidence="3">
    <location>
        <begin position="253"/>
        <end position="287"/>
    </location>
</feature>
<dbReference type="Pfam" id="PF00455">
    <property type="entry name" value="DeoRC"/>
    <property type="match status" value="1"/>
</dbReference>
<dbReference type="InterPro" id="IPR037171">
    <property type="entry name" value="NagB/RpiA_transferase-like"/>
</dbReference>
<dbReference type="RefSeq" id="WP_244641088.1">
    <property type="nucleotide sequence ID" value="NZ_BMEZ01000018.1"/>
</dbReference>
<keyword evidence="2" id="KW-0804">Transcription</keyword>
<dbReference type="InterPro" id="IPR036388">
    <property type="entry name" value="WH-like_DNA-bd_sf"/>
</dbReference>